<feature type="region of interest" description="Disordered" evidence="3">
    <location>
        <begin position="551"/>
        <end position="579"/>
    </location>
</feature>
<evidence type="ECO:0000256" key="1">
    <source>
        <dbReference type="ARBA" id="ARBA00008966"/>
    </source>
</evidence>
<gene>
    <name evidence="6" type="ORF">ACO22_01512</name>
</gene>
<feature type="compositionally biased region" description="Basic and acidic residues" evidence="3">
    <location>
        <begin position="138"/>
        <end position="149"/>
    </location>
</feature>
<organism evidence="6 7">
    <name type="scientific">Paracoccidioides brasiliensis</name>
    <dbReference type="NCBI Taxonomy" id="121759"/>
    <lineage>
        <taxon>Eukaryota</taxon>
        <taxon>Fungi</taxon>
        <taxon>Dikarya</taxon>
        <taxon>Ascomycota</taxon>
        <taxon>Pezizomycotina</taxon>
        <taxon>Eurotiomycetes</taxon>
        <taxon>Eurotiomycetidae</taxon>
        <taxon>Onygenales</taxon>
        <taxon>Ajellomycetaceae</taxon>
        <taxon>Paracoccidioides</taxon>
    </lineage>
</organism>
<dbReference type="GO" id="GO:0005730">
    <property type="term" value="C:nucleolus"/>
    <property type="evidence" value="ECO:0007669"/>
    <property type="project" value="TreeGrafter"/>
</dbReference>
<name>A0A1D2JLG5_PARBR</name>
<protein>
    <recommendedName>
        <fullName evidence="2">Protein BFR2</fullName>
    </recommendedName>
</protein>
<dbReference type="Pfam" id="PF13339">
    <property type="entry name" value="AATF-Che1"/>
    <property type="match status" value="1"/>
</dbReference>
<feature type="domain" description="Apoptosis-antagonizing transcription factor C-terminal" evidence="4">
    <location>
        <begin position="454"/>
        <end position="544"/>
    </location>
</feature>
<dbReference type="Pfam" id="PF08164">
    <property type="entry name" value="TRAUB"/>
    <property type="match status" value="1"/>
</dbReference>
<feature type="compositionally biased region" description="Acidic residues" evidence="3">
    <location>
        <begin position="195"/>
        <end position="221"/>
    </location>
</feature>
<evidence type="ECO:0000313" key="6">
    <source>
        <dbReference type="EMBL" id="ODH40913.1"/>
    </source>
</evidence>
<comment type="similarity">
    <text evidence="1">Belongs to the AATF family.</text>
</comment>
<dbReference type="InterPro" id="IPR012617">
    <property type="entry name" value="AATF_C"/>
</dbReference>
<sequence>MLKKHGQVKSLAEQIAELENPTSRDFDPEDLNDDGESSEDQSSGAEDDNAAAAREHYVAVGKSKLRKPEKPSLGREYSGSRVSRGALECDDGEDDPFRKASSDNDSDEISEELDELENGLETGEDGSDGENDSDEALGENHVDHFKDATSRCSKTTKHLDLGTHSDDLSNELGSEEELDGRTDPEEDGEFRGFDEGEEEDSDEDDSGSDNSEDGDVYDDDREPIVPTDDRAEIRRLMASDHKTVAVSLSHAAKADAAKGSAIKRQRLTFEAMLNSRIKLQRGITALNSLAPSNEHDNATDQASIKAAEAAALTLWRTIEDLRHTLADAQTHSATFSTKRKRGPPPTPSTSSADIWNCMEELEAEARPHRRAVLDKWALKTRGSRATLPNARGKLLNHGAADQQTITAVLDAHVAAEIESRQSKRAMTENSGQSQTNGSSDPHTSNEIYHDTMFYQTLLRDLVEERMSATNNGVEDLQIELPTRLNIHPTTGMRKDKVKRAVDTKASKGRKMRYTVHEKLQNFMAPEYRGSWGDQAREEFFASLLGRNAQEILGDDDDEDKVMEDEDDHLEENGLKLFRN</sequence>
<evidence type="ECO:0000259" key="5">
    <source>
        <dbReference type="Pfam" id="PF13339"/>
    </source>
</evidence>
<dbReference type="PANTHER" id="PTHR15565">
    <property type="entry name" value="AATF PROTEIN APOPTOSIS ANTAGONIZING TRANSCRIPTION FACTOR"/>
    <property type="match status" value="1"/>
</dbReference>
<evidence type="ECO:0000256" key="2">
    <source>
        <dbReference type="ARBA" id="ARBA00013850"/>
    </source>
</evidence>
<dbReference type="InterPro" id="IPR025160">
    <property type="entry name" value="AATF"/>
</dbReference>
<feature type="compositionally biased region" description="Basic and acidic residues" evidence="3">
    <location>
        <begin position="179"/>
        <end position="194"/>
    </location>
</feature>
<comment type="caution">
    <text evidence="6">The sequence shown here is derived from an EMBL/GenBank/DDBJ whole genome shotgun (WGS) entry which is preliminary data.</text>
</comment>
<feature type="compositionally biased region" description="Basic and acidic residues" evidence="3">
    <location>
        <begin position="157"/>
        <end position="167"/>
    </location>
</feature>
<dbReference type="InterPro" id="IPR039223">
    <property type="entry name" value="AATF/Bfr2"/>
</dbReference>
<reference evidence="6 7" key="1">
    <citation type="submission" date="2016-06" db="EMBL/GenBank/DDBJ databases">
        <authorList>
            <person name="Kjaerup R.B."/>
            <person name="Dalgaard T.S."/>
            <person name="Juul-Madsen H.R."/>
        </authorList>
    </citation>
    <scope>NUCLEOTIDE SEQUENCE [LARGE SCALE GENOMIC DNA]</scope>
    <source>
        <strain evidence="6 7">Pb300</strain>
    </source>
</reference>
<dbReference type="AlphaFoldDB" id="A0A1D2JLG5"/>
<evidence type="ECO:0000313" key="7">
    <source>
        <dbReference type="Proteomes" id="UP000242814"/>
    </source>
</evidence>
<evidence type="ECO:0000256" key="3">
    <source>
        <dbReference type="SAM" id="MobiDB-lite"/>
    </source>
</evidence>
<accession>A0A1D2JLG5</accession>
<feature type="compositionally biased region" description="Acidic residues" evidence="3">
    <location>
        <begin position="104"/>
        <end position="137"/>
    </location>
</feature>
<feature type="region of interest" description="Disordered" evidence="3">
    <location>
        <begin position="331"/>
        <end position="353"/>
    </location>
</feature>
<evidence type="ECO:0000259" key="4">
    <source>
        <dbReference type="Pfam" id="PF08164"/>
    </source>
</evidence>
<feature type="region of interest" description="Disordered" evidence="3">
    <location>
        <begin position="1"/>
        <end position="225"/>
    </location>
</feature>
<feature type="compositionally biased region" description="Polar residues" evidence="3">
    <location>
        <begin position="427"/>
        <end position="446"/>
    </location>
</feature>
<feature type="compositionally biased region" description="Acidic residues" evidence="3">
    <location>
        <begin position="27"/>
        <end position="49"/>
    </location>
</feature>
<dbReference type="GO" id="GO:0000462">
    <property type="term" value="P:maturation of SSU-rRNA from tricistronic rRNA transcript (SSU-rRNA, 5.8S rRNA, LSU-rRNA)"/>
    <property type="evidence" value="ECO:0007669"/>
    <property type="project" value="TreeGrafter"/>
</dbReference>
<proteinExistence type="inferred from homology"/>
<feature type="domain" description="AATF leucine zipper-containing" evidence="5">
    <location>
        <begin position="255"/>
        <end position="379"/>
    </location>
</feature>
<feature type="region of interest" description="Disordered" evidence="3">
    <location>
        <begin position="419"/>
        <end position="446"/>
    </location>
</feature>
<dbReference type="Proteomes" id="UP000242814">
    <property type="component" value="Unassembled WGS sequence"/>
</dbReference>
<feature type="compositionally biased region" description="Acidic residues" evidence="3">
    <location>
        <begin position="552"/>
        <end position="569"/>
    </location>
</feature>
<dbReference type="EMBL" id="LZYO01000037">
    <property type="protein sequence ID" value="ODH40913.1"/>
    <property type="molecule type" value="Genomic_DNA"/>
</dbReference>
<dbReference type="VEuPathDB" id="FungiDB:PADG_03536"/>
<dbReference type="PANTHER" id="PTHR15565:SF0">
    <property type="entry name" value="PROTEIN AATF"/>
    <property type="match status" value="1"/>
</dbReference>
<dbReference type="VEuPathDB" id="FungiDB:PABG_01858"/>